<name>A0A0R1DL05_DROYA</name>
<dbReference type="EMBL" id="CM000157">
    <property type="protein sequence ID" value="KRJ97598.1"/>
    <property type="molecule type" value="Genomic_DNA"/>
</dbReference>
<protein>
    <submittedName>
        <fullName evidence="1">Uncharacterized protein</fullName>
    </submittedName>
</protein>
<reference evidence="1 2" key="1">
    <citation type="journal article" date="2007" name="Nature">
        <title>Evolution of genes and genomes on the Drosophila phylogeny.</title>
        <authorList>
            <consortium name="Drosophila 12 Genomes Consortium"/>
            <person name="Clark A.G."/>
            <person name="Eisen M.B."/>
            <person name="Smith D.R."/>
            <person name="Bergman C.M."/>
            <person name="Oliver B."/>
            <person name="Markow T.A."/>
            <person name="Kaufman T.C."/>
            <person name="Kellis M."/>
            <person name="Gelbart W."/>
            <person name="Iyer V.N."/>
            <person name="Pollard D.A."/>
            <person name="Sackton T.B."/>
            <person name="Larracuente A.M."/>
            <person name="Singh N.D."/>
            <person name="Abad J.P."/>
            <person name="Abt D.N."/>
            <person name="Adryan B."/>
            <person name="Aguade M."/>
            <person name="Akashi H."/>
            <person name="Anderson W.W."/>
            <person name="Aquadro C.F."/>
            <person name="Ardell D.H."/>
            <person name="Arguello R."/>
            <person name="Artieri C.G."/>
            <person name="Barbash D.A."/>
            <person name="Barker D."/>
            <person name="Barsanti P."/>
            <person name="Batterham P."/>
            <person name="Batzoglou S."/>
            <person name="Begun D."/>
            <person name="Bhutkar A."/>
            <person name="Blanco E."/>
            <person name="Bosak S.A."/>
            <person name="Bradley R.K."/>
            <person name="Brand A.D."/>
            <person name="Brent M.R."/>
            <person name="Brooks A.N."/>
            <person name="Brown R.H."/>
            <person name="Butlin R.K."/>
            <person name="Caggese C."/>
            <person name="Calvi B.R."/>
            <person name="Bernardo de Carvalho A."/>
            <person name="Caspi A."/>
            <person name="Castrezana S."/>
            <person name="Celniker S.E."/>
            <person name="Chang J.L."/>
            <person name="Chapple C."/>
            <person name="Chatterji S."/>
            <person name="Chinwalla A."/>
            <person name="Civetta A."/>
            <person name="Clifton S.W."/>
            <person name="Comeron J.M."/>
            <person name="Costello J.C."/>
            <person name="Coyne J.A."/>
            <person name="Daub J."/>
            <person name="David R.G."/>
            <person name="Delcher A.L."/>
            <person name="Delehaunty K."/>
            <person name="Do C.B."/>
            <person name="Ebling H."/>
            <person name="Edwards K."/>
            <person name="Eickbush T."/>
            <person name="Evans J.D."/>
            <person name="Filipski A."/>
            <person name="Findeiss S."/>
            <person name="Freyhult E."/>
            <person name="Fulton L."/>
            <person name="Fulton R."/>
            <person name="Garcia A.C."/>
            <person name="Gardiner A."/>
            <person name="Garfield D.A."/>
            <person name="Garvin B.E."/>
            <person name="Gibson G."/>
            <person name="Gilbert D."/>
            <person name="Gnerre S."/>
            <person name="Godfrey J."/>
            <person name="Good R."/>
            <person name="Gotea V."/>
            <person name="Gravely B."/>
            <person name="Greenberg A.J."/>
            <person name="Griffiths-Jones S."/>
            <person name="Gross S."/>
            <person name="Guigo R."/>
            <person name="Gustafson E.A."/>
            <person name="Haerty W."/>
            <person name="Hahn M.W."/>
            <person name="Halligan D.L."/>
            <person name="Halpern A.L."/>
            <person name="Halter G.M."/>
            <person name="Han M.V."/>
            <person name="Heger A."/>
            <person name="Hillier L."/>
            <person name="Hinrichs A.S."/>
            <person name="Holmes I."/>
            <person name="Hoskins R.A."/>
            <person name="Hubisz M.J."/>
            <person name="Hultmark D."/>
            <person name="Huntley M.A."/>
            <person name="Jaffe D.B."/>
            <person name="Jagadeeshan S."/>
            <person name="Jeck W.R."/>
            <person name="Johnson J."/>
            <person name="Jones C.D."/>
            <person name="Jordan W.C."/>
            <person name="Karpen G.H."/>
            <person name="Kataoka E."/>
            <person name="Keightley P.D."/>
            <person name="Kheradpour P."/>
            <person name="Kirkness E.F."/>
            <person name="Koerich L.B."/>
            <person name="Kristiansen K."/>
            <person name="Kudrna D."/>
            <person name="Kulathinal R.J."/>
            <person name="Kumar S."/>
            <person name="Kwok R."/>
            <person name="Lander E."/>
            <person name="Langley C.H."/>
            <person name="Lapoint R."/>
            <person name="Lazzaro B.P."/>
            <person name="Lee S.J."/>
            <person name="Levesque L."/>
            <person name="Li R."/>
            <person name="Lin C.F."/>
            <person name="Lin M.F."/>
            <person name="Lindblad-Toh K."/>
            <person name="Llopart A."/>
            <person name="Long M."/>
            <person name="Low L."/>
            <person name="Lozovsky E."/>
            <person name="Lu J."/>
            <person name="Luo M."/>
            <person name="Machado C.A."/>
            <person name="Makalowski W."/>
            <person name="Marzo M."/>
            <person name="Matsuda M."/>
            <person name="Matzkin L."/>
            <person name="McAllister B."/>
            <person name="McBride C.S."/>
            <person name="McKernan B."/>
            <person name="McKernan K."/>
            <person name="Mendez-Lago M."/>
            <person name="Minx P."/>
            <person name="Mollenhauer M.U."/>
            <person name="Montooth K."/>
            <person name="Mount S.M."/>
            <person name="Mu X."/>
            <person name="Myers E."/>
            <person name="Negre B."/>
            <person name="Newfeld S."/>
            <person name="Nielsen R."/>
            <person name="Noor M.A."/>
            <person name="O'Grady P."/>
            <person name="Pachter L."/>
            <person name="Papaceit M."/>
            <person name="Parisi M.J."/>
            <person name="Parisi M."/>
            <person name="Parts L."/>
            <person name="Pedersen J.S."/>
            <person name="Pesole G."/>
            <person name="Phillippy A.M."/>
            <person name="Ponting C.P."/>
            <person name="Pop M."/>
            <person name="Porcelli D."/>
            <person name="Powell J.R."/>
            <person name="Prohaska S."/>
            <person name="Pruitt K."/>
            <person name="Puig M."/>
            <person name="Quesneville H."/>
            <person name="Ram K.R."/>
            <person name="Rand D."/>
            <person name="Rasmussen M.D."/>
            <person name="Reed L.K."/>
            <person name="Reenan R."/>
            <person name="Reily A."/>
            <person name="Remington K.A."/>
            <person name="Rieger T.T."/>
            <person name="Ritchie M.G."/>
            <person name="Robin C."/>
            <person name="Rogers Y.H."/>
            <person name="Rohde C."/>
            <person name="Rozas J."/>
            <person name="Rubenfield M.J."/>
            <person name="Ruiz A."/>
            <person name="Russo S."/>
            <person name="Salzberg S.L."/>
            <person name="Sanchez-Gracia A."/>
            <person name="Saranga D.J."/>
            <person name="Sato H."/>
            <person name="Schaeffer S.W."/>
            <person name="Schatz M.C."/>
            <person name="Schlenke T."/>
            <person name="Schwartz R."/>
            <person name="Segarra C."/>
            <person name="Singh R.S."/>
            <person name="Sirot L."/>
            <person name="Sirota M."/>
            <person name="Sisneros N.B."/>
            <person name="Smith C.D."/>
            <person name="Smith T.F."/>
            <person name="Spieth J."/>
            <person name="Stage D.E."/>
            <person name="Stark A."/>
            <person name="Stephan W."/>
            <person name="Strausberg R.L."/>
            <person name="Strempel S."/>
            <person name="Sturgill D."/>
            <person name="Sutton G."/>
            <person name="Sutton G.G."/>
            <person name="Tao W."/>
            <person name="Teichmann S."/>
            <person name="Tobari Y.N."/>
            <person name="Tomimura Y."/>
            <person name="Tsolas J.M."/>
            <person name="Valente V.L."/>
            <person name="Venter E."/>
            <person name="Venter J.C."/>
            <person name="Vicario S."/>
            <person name="Vieira F.G."/>
            <person name="Vilella A.J."/>
            <person name="Villasante A."/>
            <person name="Walenz B."/>
            <person name="Wang J."/>
            <person name="Wasserman M."/>
            <person name="Watts T."/>
            <person name="Wilson D."/>
            <person name="Wilson R.K."/>
            <person name="Wing R.A."/>
            <person name="Wolfner M.F."/>
            <person name="Wong A."/>
            <person name="Wong G.K."/>
            <person name="Wu C.I."/>
            <person name="Wu G."/>
            <person name="Yamamoto D."/>
            <person name="Yang H.P."/>
            <person name="Yang S.P."/>
            <person name="Yorke J.A."/>
            <person name="Yoshida K."/>
            <person name="Zdobnov E."/>
            <person name="Zhang P."/>
            <person name="Zhang Y."/>
            <person name="Zimin A.V."/>
            <person name="Baldwin J."/>
            <person name="Abdouelleil A."/>
            <person name="Abdulkadir J."/>
            <person name="Abebe A."/>
            <person name="Abera B."/>
            <person name="Abreu J."/>
            <person name="Acer S.C."/>
            <person name="Aftuck L."/>
            <person name="Alexander A."/>
            <person name="An P."/>
            <person name="Anderson E."/>
            <person name="Anderson S."/>
            <person name="Arachi H."/>
            <person name="Azer M."/>
            <person name="Bachantsang P."/>
            <person name="Barry A."/>
            <person name="Bayul T."/>
            <person name="Berlin A."/>
            <person name="Bessette D."/>
            <person name="Bloom T."/>
            <person name="Blye J."/>
            <person name="Boguslavskiy L."/>
            <person name="Bonnet C."/>
            <person name="Boukhgalter B."/>
            <person name="Bourzgui I."/>
            <person name="Brown A."/>
            <person name="Cahill P."/>
            <person name="Channer S."/>
            <person name="Cheshatsang Y."/>
            <person name="Chuda L."/>
            <person name="Citroen M."/>
            <person name="Collymore A."/>
            <person name="Cooke P."/>
            <person name="Costello M."/>
            <person name="D'Aco K."/>
            <person name="Daza R."/>
            <person name="De Haan G."/>
            <person name="DeGray S."/>
            <person name="DeMaso C."/>
            <person name="Dhargay N."/>
            <person name="Dooley K."/>
            <person name="Dooley E."/>
            <person name="Doricent M."/>
            <person name="Dorje P."/>
            <person name="Dorjee K."/>
            <person name="Dupes A."/>
            <person name="Elong R."/>
            <person name="Falk J."/>
            <person name="Farina A."/>
            <person name="Faro S."/>
            <person name="Ferguson D."/>
            <person name="Fisher S."/>
            <person name="Foley C.D."/>
            <person name="Franke A."/>
            <person name="Friedrich D."/>
            <person name="Gadbois L."/>
            <person name="Gearin G."/>
            <person name="Gearin C.R."/>
            <person name="Giannoukos G."/>
            <person name="Goode T."/>
            <person name="Graham J."/>
            <person name="Grandbois E."/>
            <person name="Grewal S."/>
            <person name="Gyaltsen K."/>
            <person name="Hafez N."/>
            <person name="Hagos B."/>
            <person name="Hall J."/>
            <person name="Henson C."/>
            <person name="Hollinger A."/>
            <person name="Honan T."/>
            <person name="Huard M.D."/>
            <person name="Hughes L."/>
            <person name="Hurhula B."/>
            <person name="Husby M.E."/>
            <person name="Kamat A."/>
            <person name="Kanga B."/>
            <person name="Kashin S."/>
            <person name="Khazanovich D."/>
            <person name="Kisner P."/>
            <person name="Lance K."/>
            <person name="Lara M."/>
            <person name="Lee W."/>
            <person name="Lennon N."/>
            <person name="Letendre F."/>
            <person name="LeVine R."/>
            <person name="Lipovsky A."/>
            <person name="Liu X."/>
            <person name="Liu J."/>
            <person name="Liu S."/>
            <person name="Lokyitsang T."/>
            <person name="Lokyitsang Y."/>
            <person name="Lubonja R."/>
            <person name="Lui A."/>
            <person name="MacDonald P."/>
            <person name="Magnisalis V."/>
            <person name="Maru K."/>
            <person name="Matthews C."/>
            <person name="McCusker W."/>
            <person name="McDonough S."/>
            <person name="Mehta T."/>
            <person name="Meldrim J."/>
            <person name="Meneus L."/>
            <person name="Mihai O."/>
            <person name="Mihalev A."/>
            <person name="Mihova T."/>
            <person name="Mittelman R."/>
            <person name="Mlenga V."/>
            <person name="Montmayeur A."/>
            <person name="Mulrain L."/>
            <person name="Navidi A."/>
            <person name="Naylor J."/>
            <person name="Negash T."/>
            <person name="Nguyen T."/>
            <person name="Nguyen N."/>
            <person name="Nicol R."/>
            <person name="Norbu C."/>
            <person name="Norbu N."/>
            <person name="Novod N."/>
            <person name="O'Neill B."/>
            <person name="Osman S."/>
            <person name="Markiewicz E."/>
            <person name="Oyono O.L."/>
            <person name="Patti C."/>
            <person name="Phunkhang P."/>
            <person name="Pierre F."/>
            <person name="Priest M."/>
            <person name="Raghuraman S."/>
            <person name="Rege F."/>
            <person name="Reyes R."/>
            <person name="Rise C."/>
            <person name="Rogov P."/>
            <person name="Ross K."/>
            <person name="Ryan E."/>
            <person name="Settipalli S."/>
            <person name="Shea T."/>
            <person name="Sherpa N."/>
            <person name="Shi L."/>
            <person name="Shih D."/>
            <person name="Sparrow T."/>
            <person name="Spaulding J."/>
            <person name="Stalker J."/>
            <person name="Stange-Thomann N."/>
            <person name="Stavropoulos S."/>
            <person name="Stone C."/>
            <person name="Strader C."/>
            <person name="Tesfaye S."/>
            <person name="Thomson T."/>
            <person name="Thoulutsang Y."/>
            <person name="Thoulutsang D."/>
            <person name="Topham K."/>
            <person name="Topping I."/>
            <person name="Tsamla T."/>
            <person name="Vassiliev H."/>
            <person name="Vo A."/>
            <person name="Wangchuk T."/>
            <person name="Wangdi T."/>
            <person name="Weiand M."/>
            <person name="Wilkinson J."/>
            <person name="Wilson A."/>
            <person name="Yadav S."/>
            <person name="Young G."/>
            <person name="Yu Q."/>
            <person name="Zembek L."/>
            <person name="Zhong D."/>
            <person name="Zimmer A."/>
            <person name="Zwirko Z."/>
            <person name="Jaffe D.B."/>
            <person name="Alvarez P."/>
            <person name="Brockman W."/>
            <person name="Butler J."/>
            <person name="Chin C."/>
            <person name="Gnerre S."/>
            <person name="Grabherr M."/>
            <person name="Kleber M."/>
            <person name="Mauceli E."/>
            <person name="MacCallum I."/>
        </authorList>
    </citation>
    <scope>NUCLEOTIDE SEQUENCE [LARGE SCALE GENOMIC DNA]</scope>
    <source>
        <strain evidence="2">Tai18E2 / Tucson 14021-0261.01</strain>
    </source>
</reference>
<keyword evidence="2" id="KW-1185">Reference proteome</keyword>
<sequence>MAIMLDGLDKTGAFTLDRHLFIDKPEPAAFASRCSLEKLQQ</sequence>
<proteinExistence type="predicted"/>
<organism evidence="1 2">
    <name type="scientific">Drosophila yakuba</name>
    <name type="common">Fruit fly</name>
    <dbReference type="NCBI Taxonomy" id="7245"/>
    <lineage>
        <taxon>Eukaryota</taxon>
        <taxon>Metazoa</taxon>
        <taxon>Ecdysozoa</taxon>
        <taxon>Arthropoda</taxon>
        <taxon>Hexapoda</taxon>
        <taxon>Insecta</taxon>
        <taxon>Pterygota</taxon>
        <taxon>Neoptera</taxon>
        <taxon>Endopterygota</taxon>
        <taxon>Diptera</taxon>
        <taxon>Brachycera</taxon>
        <taxon>Muscomorpha</taxon>
        <taxon>Ephydroidea</taxon>
        <taxon>Drosophilidae</taxon>
        <taxon>Drosophila</taxon>
        <taxon>Sophophora</taxon>
    </lineage>
</organism>
<dbReference type="KEGG" id="dya:Dyak_GE28003"/>
<dbReference type="Proteomes" id="UP000002282">
    <property type="component" value="Chromosome 2L"/>
</dbReference>
<evidence type="ECO:0000313" key="1">
    <source>
        <dbReference type="EMBL" id="KRJ97598.1"/>
    </source>
</evidence>
<gene>
    <name evidence="1" type="primary">Dyak\GE28003</name>
    <name evidence="1" type="synonym">GE28003</name>
    <name evidence="1" type="ORF">Dyak_GE28003</name>
</gene>
<evidence type="ECO:0000313" key="2">
    <source>
        <dbReference type="Proteomes" id="UP000002282"/>
    </source>
</evidence>
<accession>A0A0R1DL05</accession>
<dbReference type="AlphaFoldDB" id="A0A0R1DL05"/>
<reference evidence="1 2" key="2">
    <citation type="journal article" date="2007" name="PLoS Biol.">
        <title>Principles of genome evolution in the Drosophila melanogaster species group.</title>
        <authorList>
            <person name="Ranz J.M."/>
            <person name="Maurin D."/>
            <person name="Chan Y.S."/>
            <person name="von Grotthuss M."/>
            <person name="Hillier L.W."/>
            <person name="Roote J."/>
            <person name="Ashburner M."/>
            <person name="Bergman C.M."/>
        </authorList>
    </citation>
    <scope>NUCLEOTIDE SEQUENCE [LARGE SCALE GENOMIC DNA]</scope>
    <source>
        <strain evidence="2">Tai18E2 / Tucson 14021-0261.01</strain>
    </source>
</reference>